<sequence length="252" mass="28787">MFSFRISKQEPNTRPRDSIDSPASLKNDPPNSNETITEEKKLEEKILSLYQVVWLGIYQVHDKDGRSHAFRLSELFYGAGMSSYVDKTEQEASDDHGNKRPRRKTGAETRVIDPLWTALSKEGLSSLKLFEGLSIASLESVIELVEAYVREIASVNALYQVLRELQVGFRTPTEDDEQAVIKNFVPVSNDFARRLRHLDARLNVLVSDLEDEFWNEHGAVKGREGWRVHDVLFPRFPARTGKKMSFSSSMKI</sequence>
<feature type="region of interest" description="Disordered" evidence="1">
    <location>
        <begin position="1"/>
        <end position="37"/>
    </location>
</feature>
<organism evidence="2 3">
    <name type="scientific">Penicillium cosmopolitanum</name>
    <dbReference type="NCBI Taxonomy" id="1131564"/>
    <lineage>
        <taxon>Eukaryota</taxon>
        <taxon>Fungi</taxon>
        <taxon>Dikarya</taxon>
        <taxon>Ascomycota</taxon>
        <taxon>Pezizomycotina</taxon>
        <taxon>Eurotiomycetes</taxon>
        <taxon>Eurotiomycetidae</taxon>
        <taxon>Eurotiales</taxon>
        <taxon>Aspergillaceae</taxon>
        <taxon>Penicillium</taxon>
    </lineage>
</organism>
<comment type="caution">
    <text evidence="2">The sequence shown here is derived from an EMBL/GenBank/DDBJ whole genome shotgun (WGS) entry which is preliminary data.</text>
</comment>
<dbReference type="OrthoDB" id="4219547at2759"/>
<dbReference type="AlphaFoldDB" id="A0A9W9WCD9"/>
<evidence type="ECO:0000313" key="2">
    <source>
        <dbReference type="EMBL" id="KAJ5414702.1"/>
    </source>
</evidence>
<proteinExistence type="predicted"/>
<dbReference type="RefSeq" id="XP_056494548.1">
    <property type="nucleotide sequence ID" value="XM_056625966.1"/>
</dbReference>
<dbReference type="EMBL" id="JAPZBU010000003">
    <property type="protein sequence ID" value="KAJ5414702.1"/>
    <property type="molecule type" value="Genomic_DNA"/>
</dbReference>
<evidence type="ECO:0000313" key="3">
    <source>
        <dbReference type="Proteomes" id="UP001147747"/>
    </source>
</evidence>
<dbReference type="Proteomes" id="UP001147747">
    <property type="component" value="Unassembled WGS sequence"/>
</dbReference>
<keyword evidence="3" id="KW-1185">Reference proteome</keyword>
<feature type="region of interest" description="Disordered" evidence="1">
    <location>
        <begin position="87"/>
        <end position="106"/>
    </location>
</feature>
<reference evidence="2" key="2">
    <citation type="journal article" date="2023" name="IMA Fungus">
        <title>Comparative genomic study of the Penicillium genus elucidates a diverse pangenome and 15 lateral gene transfer events.</title>
        <authorList>
            <person name="Petersen C."/>
            <person name="Sorensen T."/>
            <person name="Nielsen M.R."/>
            <person name="Sondergaard T.E."/>
            <person name="Sorensen J.L."/>
            <person name="Fitzpatrick D.A."/>
            <person name="Frisvad J.C."/>
            <person name="Nielsen K.L."/>
        </authorList>
    </citation>
    <scope>NUCLEOTIDE SEQUENCE</scope>
    <source>
        <strain evidence="2">IBT 29677</strain>
    </source>
</reference>
<accession>A0A9W9WCD9</accession>
<feature type="compositionally biased region" description="Basic and acidic residues" evidence="1">
    <location>
        <begin position="7"/>
        <end position="19"/>
    </location>
</feature>
<name>A0A9W9WCD9_9EURO</name>
<protein>
    <submittedName>
        <fullName evidence="2">Uncharacterized protein</fullName>
    </submittedName>
</protein>
<dbReference type="GeneID" id="81364946"/>
<evidence type="ECO:0000256" key="1">
    <source>
        <dbReference type="SAM" id="MobiDB-lite"/>
    </source>
</evidence>
<feature type="compositionally biased region" description="Basic and acidic residues" evidence="1">
    <location>
        <begin position="87"/>
        <end position="98"/>
    </location>
</feature>
<gene>
    <name evidence="2" type="ORF">N7509_001329</name>
</gene>
<reference evidence="2" key="1">
    <citation type="submission" date="2022-12" db="EMBL/GenBank/DDBJ databases">
        <authorList>
            <person name="Petersen C."/>
        </authorList>
    </citation>
    <scope>NUCLEOTIDE SEQUENCE</scope>
    <source>
        <strain evidence="2">IBT 29677</strain>
    </source>
</reference>